<dbReference type="InterPro" id="IPR011553">
    <property type="entry name" value="Sec62_asco"/>
</dbReference>
<dbReference type="PANTHER" id="PTHR12443">
    <property type="entry name" value="TRANSLOCATION PROTEIN SEC62"/>
    <property type="match status" value="1"/>
</dbReference>
<dbReference type="RefSeq" id="XP_056038675.1">
    <property type="nucleotide sequence ID" value="XM_056182081.1"/>
</dbReference>
<dbReference type="Proteomes" id="UP001212411">
    <property type="component" value="Chromosome 2"/>
</dbReference>
<keyword evidence="6" id="KW-0256">Endoplasmic reticulum</keyword>
<evidence type="ECO:0000256" key="2">
    <source>
        <dbReference type="ARBA" id="ARBA00010604"/>
    </source>
</evidence>
<keyword evidence="14" id="KW-1185">Reference proteome</keyword>
<feature type="region of interest" description="Disordered" evidence="11">
    <location>
        <begin position="227"/>
        <end position="280"/>
    </location>
</feature>
<dbReference type="GO" id="GO:0005789">
    <property type="term" value="C:endoplasmic reticulum membrane"/>
    <property type="evidence" value="ECO:0007669"/>
    <property type="project" value="UniProtKB-SubCell"/>
</dbReference>
<evidence type="ECO:0000256" key="9">
    <source>
        <dbReference type="ARBA" id="ARBA00023010"/>
    </source>
</evidence>
<gene>
    <name evidence="13" type="primary">sec62</name>
    <name evidence="13" type="ORF">SOMG_03290</name>
</gene>
<keyword evidence="7" id="KW-0653">Protein transport</keyword>
<evidence type="ECO:0000256" key="6">
    <source>
        <dbReference type="ARBA" id="ARBA00022824"/>
    </source>
</evidence>
<keyword evidence="4" id="KW-0813">Transport</keyword>
<evidence type="ECO:0000256" key="7">
    <source>
        <dbReference type="ARBA" id="ARBA00022927"/>
    </source>
</evidence>
<dbReference type="KEGG" id="som:SOMG_03290"/>
<dbReference type="EMBL" id="CP115612">
    <property type="protein sequence ID" value="WBW74432.1"/>
    <property type="molecule type" value="Genomic_DNA"/>
</dbReference>
<evidence type="ECO:0000313" key="14">
    <source>
        <dbReference type="Proteomes" id="UP001212411"/>
    </source>
</evidence>
<evidence type="ECO:0000256" key="5">
    <source>
        <dbReference type="ARBA" id="ARBA00022692"/>
    </source>
</evidence>
<evidence type="ECO:0000256" key="8">
    <source>
        <dbReference type="ARBA" id="ARBA00022989"/>
    </source>
</evidence>
<evidence type="ECO:0000256" key="11">
    <source>
        <dbReference type="SAM" id="MobiDB-lite"/>
    </source>
</evidence>
<feature type="compositionally biased region" description="Polar residues" evidence="11">
    <location>
        <begin position="234"/>
        <end position="271"/>
    </location>
</feature>
<reference evidence="13 14" key="1">
    <citation type="journal article" date="2023" name="G3 (Bethesda)">
        <title>A high-quality reference genome for the fission yeast Schizosaccharomyces osmophilus.</title>
        <authorList>
            <person name="Jia G.S."/>
            <person name="Zhang W.C."/>
            <person name="Liang Y."/>
            <person name="Liu X.H."/>
            <person name="Rhind N."/>
            <person name="Pidoux A."/>
            <person name="Brysch-Herzberg M."/>
            <person name="Du L.L."/>
        </authorList>
    </citation>
    <scope>NUCLEOTIDE SEQUENCE [LARGE SCALE GENOMIC DNA]</scope>
    <source>
        <strain evidence="13 14">CBS 15793</strain>
    </source>
</reference>
<feature type="transmembrane region" description="Helical" evidence="12">
    <location>
        <begin position="183"/>
        <end position="200"/>
    </location>
</feature>
<keyword evidence="8 12" id="KW-1133">Transmembrane helix</keyword>
<keyword evidence="10 12" id="KW-0472">Membrane</keyword>
<dbReference type="Pfam" id="PF03839">
    <property type="entry name" value="Sec62"/>
    <property type="match status" value="1"/>
</dbReference>
<keyword evidence="9" id="KW-0811">Translocation</keyword>
<comment type="similarity">
    <text evidence="2">Belongs to the SEC62 family.</text>
</comment>
<evidence type="ECO:0000256" key="12">
    <source>
        <dbReference type="SAM" id="Phobius"/>
    </source>
</evidence>
<dbReference type="PANTHER" id="PTHR12443:SF9">
    <property type="entry name" value="TRANSLOCATION PROTEIN SEC62"/>
    <property type="match status" value="1"/>
</dbReference>
<evidence type="ECO:0000256" key="1">
    <source>
        <dbReference type="ARBA" id="ARBA00004477"/>
    </source>
</evidence>
<dbReference type="AlphaFoldDB" id="A0AAF0AX49"/>
<organism evidence="13 14">
    <name type="scientific">Schizosaccharomyces osmophilus</name>
    <dbReference type="NCBI Taxonomy" id="2545709"/>
    <lineage>
        <taxon>Eukaryota</taxon>
        <taxon>Fungi</taxon>
        <taxon>Dikarya</taxon>
        <taxon>Ascomycota</taxon>
        <taxon>Taphrinomycotina</taxon>
        <taxon>Schizosaccharomycetes</taxon>
        <taxon>Schizosaccharomycetales</taxon>
        <taxon>Schizosaccharomycetaceae</taxon>
        <taxon>Schizosaccharomyces</taxon>
    </lineage>
</organism>
<comment type="subcellular location">
    <subcellularLocation>
        <location evidence="1">Endoplasmic reticulum membrane</location>
        <topology evidence="1">Multi-pass membrane protein</topology>
    </subcellularLocation>
</comment>
<sequence>MNNPTIPAQNDQETRAFAIRFTNYLKSRPELKTKPAILNGKRVYYFRVKRAYRFLTSDSYPPKKVKGFPSISTREDVVDVFKLLIMNSMMVRVDKLPPKQKKQQVVELQVNRTQDFQDDMHYVWLYEPLQKRVIVLAVLFALLVLTLVLFPLWPMSMRIGAWYLSMAGLGIIVLFFALVVFRFIFYCLTALVASPGLWLFPNLLADVGFCDSFKPVWAWHNTKPEVKSKKGKNNFKNTSPSVSSTEKQSSAATSTSAEPHYTGTSSKTGPRNPTIEEVHE</sequence>
<evidence type="ECO:0000256" key="10">
    <source>
        <dbReference type="ARBA" id="ARBA00023136"/>
    </source>
</evidence>
<evidence type="ECO:0000313" key="13">
    <source>
        <dbReference type="EMBL" id="WBW74432.1"/>
    </source>
</evidence>
<dbReference type="GeneID" id="80876770"/>
<proteinExistence type="inferred from homology"/>
<protein>
    <recommendedName>
        <fullName evidence="3">Translocation protein SEC62</fullName>
    </recommendedName>
</protein>
<dbReference type="GO" id="GO:0031204">
    <property type="term" value="P:post-translational protein targeting to membrane, translocation"/>
    <property type="evidence" value="ECO:0007669"/>
    <property type="project" value="TreeGrafter"/>
</dbReference>
<keyword evidence="5 12" id="KW-0812">Transmembrane</keyword>
<name>A0AAF0AX49_9SCHI</name>
<dbReference type="InterPro" id="IPR004728">
    <property type="entry name" value="Sec62"/>
</dbReference>
<feature type="transmembrane region" description="Helical" evidence="12">
    <location>
        <begin position="159"/>
        <end position="178"/>
    </location>
</feature>
<evidence type="ECO:0000256" key="3">
    <source>
        <dbReference type="ARBA" id="ARBA00021257"/>
    </source>
</evidence>
<accession>A0AAF0AX49</accession>
<feature type="transmembrane region" description="Helical" evidence="12">
    <location>
        <begin position="133"/>
        <end position="153"/>
    </location>
</feature>
<dbReference type="NCBIfam" id="TIGR00869">
    <property type="entry name" value="sec62"/>
    <property type="match status" value="1"/>
</dbReference>
<evidence type="ECO:0000256" key="4">
    <source>
        <dbReference type="ARBA" id="ARBA00022448"/>
    </source>
</evidence>